<comment type="caution">
    <text evidence="1">The sequence shown here is derived from an EMBL/GenBank/DDBJ whole genome shotgun (WGS) entry which is preliminary data.</text>
</comment>
<dbReference type="AlphaFoldDB" id="A0A024G1W7"/>
<dbReference type="OrthoDB" id="10258089at2759"/>
<sequence length="276" mass="30878">MRTRVVRTRGNNETTSKTTDVANANVKAGKDDNNKEEVKGIMDDKVKKYKSTGRPIKKTENHKEVSCVSARDTNSAKNNTKALPLPSTRLTTHKQAAVWSSGKRHKTSFGTAYDAGSIPCRIQHGSIRNSLQWMQDITDVDFDPLLVICIEGFQETEHPFVFLARQSYRELLALDCAREKTLPILTKVVTALRRALMTTNDDIFLMAVEGIRLLSGVVGAELNTYLMKIMQQLHSKFHVKQFRASIEETLSSLARNGGKNALSIIRLKIPTFNCIA</sequence>
<accession>A0A024G1W7</accession>
<protein>
    <submittedName>
        <fullName evidence="1">Uncharacterized protein</fullName>
    </submittedName>
</protein>
<dbReference type="EMBL" id="CAIX01000010">
    <property type="protein sequence ID" value="CCI40655.1"/>
    <property type="molecule type" value="Genomic_DNA"/>
</dbReference>
<gene>
    <name evidence="1" type="ORF">BN9_014390</name>
</gene>
<dbReference type="InterPro" id="IPR019399">
    <property type="entry name" value="Parkin_co-regulated_protein"/>
</dbReference>
<dbReference type="InterPro" id="IPR016024">
    <property type="entry name" value="ARM-type_fold"/>
</dbReference>
<dbReference type="Pfam" id="PF10274">
    <property type="entry name" value="ParcG"/>
    <property type="match status" value="1"/>
</dbReference>
<name>A0A024G1W7_9STRA</name>
<keyword evidence="2" id="KW-1185">Reference proteome</keyword>
<reference evidence="1 2" key="1">
    <citation type="submission" date="2012-05" db="EMBL/GenBank/DDBJ databases">
        <title>Recombination and specialization in a pathogen metapopulation.</title>
        <authorList>
            <person name="Gardiner A."/>
            <person name="Kemen E."/>
            <person name="Schultz-Larsen T."/>
            <person name="MacLean D."/>
            <person name="Van Oosterhout C."/>
            <person name="Jones J.D.G."/>
        </authorList>
    </citation>
    <scope>NUCLEOTIDE SEQUENCE [LARGE SCALE GENOMIC DNA]</scope>
    <source>
        <strain evidence="1 2">Ac Nc2</strain>
    </source>
</reference>
<proteinExistence type="predicted"/>
<dbReference type="STRING" id="65357.A0A024G1W7"/>
<dbReference type="Proteomes" id="UP000053237">
    <property type="component" value="Unassembled WGS sequence"/>
</dbReference>
<evidence type="ECO:0000313" key="1">
    <source>
        <dbReference type="EMBL" id="CCI40655.1"/>
    </source>
</evidence>
<dbReference type="PANTHER" id="PTHR21207">
    <property type="entry name" value="PARKIN COREGULATED GENE PROTEIN PARK2 COREGULATED"/>
    <property type="match status" value="1"/>
</dbReference>
<dbReference type="SUPFAM" id="SSF48371">
    <property type="entry name" value="ARM repeat"/>
    <property type="match status" value="1"/>
</dbReference>
<dbReference type="InParanoid" id="A0A024G1W7"/>
<evidence type="ECO:0000313" key="2">
    <source>
        <dbReference type="Proteomes" id="UP000053237"/>
    </source>
</evidence>
<organism evidence="1 2">
    <name type="scientific">Albugo candida</name>
    <dbReference type="NCBI Taxonomy" id="65357"/>
    <lineage>
        <taxon>Eukaryota</taxon>
        <taxon>Sar</taxon>
        <taxon>Stramenopiles</taxon>
        <taxon>Oomycota</taxon>
        <taxon>Peronosporomycetes</taxon>
        <taxon>Albuginales</taxon>
        <taxon>Albuginaceae</taxon>
        <taxon>Albugo</taxon>
    </lineage>
</organism>
<dbReference type="PANTHER" id="PTHR21207:SF1">
    <property type="entry name" value="PACRG-LIKE PROTEIN"/>
    <property type="match status" value="1"/>
</dbReference>